<proteinExistence type="predicted"/>
<evidence type="ECO:0000313" key="4">
    <source>
        <dbReference type="EMBL" id="CAE8587849.1"/>
    </source>
</evidence>
<feature type="domain" description="EF-hand" evidence="3">
    <location>
        <begin position="231"/>
        <end position="266"/>
    </location>
</feature>
<dbReference type="SMART" id="SM00054">
    <property type="entry name" value="EFh"/>
    <property type="match status" value="3"/>
</dbReference>
<evidence type="ECO:0000313" key="6">
    <source>
        <dbReference type="Proteomes" id="UP000654075"/>
    </source>
</evidence>
<dbReference type="EMBL" id="CAJNNV010002790">
    <property type="protein sequence ID" value="CAE8587849.1"/>
    <property type="molecule type" value="Genomic_DNA"/>
</dbReference>
<dbReference type="Pfam" id="PF13499">
    <property type="entry name" value="EF-hand_7"/>
    <property type="match status" value="1"/>
</dbReference>
<dbReference type="EMBL" id="CAJNNW010006914">
    <property type="protein sequence ID" value="CAE8648756.1"/>
    <property type="molecule type" value="Genomic_DNA"/>
</dbReference>
<reference evidence="4" key="1">
    <citation type="submission" date="2021-02" db="EMBL/GenBank/DDBJ databases">
        <authorList>
            <person name="Dougan E. K."/>
            <person name="Rhodes N."/>
            <person name="Thang M."/>
            <person name="Chan C."/>
        </authorList>
    </citation>
    <scope>NUCLEOTIDE SEQUENCE</scope>
</reference>
<dbReference type="SUPFAM" id="SSF47473">
    <property type="entry name" value="EF-hand"/>
    <property type="match status" value="1"/>
</dbReference>
<dbReference type="PROSITE" id="PS50222">
    <property type="entry name" value="EF_HAND_2"/>
    <property type="match status" value="2"/>
</dbReference>
<evidence type="ECO:0000256" key="2">
    <source>
        <dbReference type="SAM" id="MobiDB-lite"/>
    </source>
</evidence>
<protein>
    <recommendedName>
        <fullName evidence="3">EF-hand domain-containing protein</fullName>
    </recommendedName>
</protein>
<feature type="domain" description="EF-hand" evidence="3">
    <location>
        <begin position="271"/>
        <end position="306"/>
    </location>
</feature>
<dbReference type="Proteomes" id="UP000654075">
    <property type="component" value="Unassembled WGS sequence"/>
</dbReference>
<dbReference type="GO" id="GO:0005509">
    <property type="term" value="F:calcium ion binding"/>
    <property type="evidence" value="ECO:0007669"/>
    <property type="project" value="InterPro"/>
</dbReference>
<gene>
    <name evidence="4" type="ORF">PGLA1383_LOCUS6675</name>
    <name evidence="5" type="ORF">PGLA2088_LOCUS6840</name>
</gene>
<dbReference type="InterPro" id="IPR002048">
    <property type="entry name" value="EF_hand_dom"/>
</dbReference>
<organism evidence="4 6">
    <name type="scientific">Polarella glacialis</name>
    <name type="common">Dinoflagellate</name>
    <dbReference type="NCBI Taxonomy" id="89957"/>
    <lineage>
        <taxon>Eukaryota</taxon>
        <taxon>Sar</taxon>
        <taxon>Alveolata</taxon>
        <taxon>Dinophyceae</taxon>
        <taxon>Suessiales</taxon>
        <taxon>Suessiaceae</taxon>
        <taxon>Polarella</taxon>
    </lineage>
</organism>
<comment type="caution">
    <text evidence="4">The sequence shown here is derived from an EMBL/GenBank/DDBJ whole genome shotgun (WGS) entry which is preliminary data.</text>
</comment>
<feature type="region of interest" description="Disordered" evidence="2">
    <location>
        <begin position="63"/>
        <end position="101"/>
    </location>
</feature>
<dbReference type="AlphaFoldDB" id="A0A813DG64"/>
<keyword evidence="1" id="KW-0106">Calcium</keyword>
<dbReference type="Proteomes" id="UP000626109">
    <property type="component" value="Unassembled WGS sequence"/>
</dbReference>
<evidence type="ECO:0000256" key="1">
    <source>
        <dbReference type="ARBA" id="ARBA00022837"/>
    </source>
</evidence>
<keyword evidence="6" id="KW-1185">Reference proteome</keyword>
<sequence length="338" mass="37368">MLPAIRRDRSTPTLGKGDVTLIVSRSGGRLAPRTRTLGGAGMAAMPVGIGGLNRKPSELVLRDRTGRPLNKVGTLPDTSDFGRQGSPASEDPDHERPPAVKPLKQIDPTQVLGMKAIQLSKKHRLDFHEVKNVLQQLEKVEKNPSGAVGRSEFGRFLNNVFEASDLPEELVNGAFTVSSKGETEPMNLDGFLAWYMQHMFSQVAQLRGDKDVAKSNALVKELCKIHDISGTAIDKVKKLYDRFDLDKSGAIEYDEFVLMVAELFGAKEGDISKDRLRRSWKEIDMDGSGEVDFAEFVTWYVKYFGKDGLSGGATEAFYSSFNPSQQRQNFLDKAAEPE</sequence>
<dbReference type="PROSITE" id="PS00018">
    <property type="entry name" value="EF_HAND_1"/>
    <property type="match status" value="2"/>
</dbReference>
<name>A0A813DG64_POLGL</name>
<evidence type="ECO:0000313" key="5">
    <source>
        <dbReference type="EMBL" id="CAE8648756.1"/>
    </source>
</evidence>
<accession>A0A813DG64</accession>
<dbReference type="CDD" id="cd00051">
    <property type="entry name" value="EFh"/>
    <property type="match status" value="1"/>
</dbReference>
<dbReference type="InterPro" id="IPR018247">
    <property type="entry name" value="EF_Hand_1_Ca_BS"/>
</dbReference>
<evidence type="ECO:0000259" key="3">
    <source>
        <dbReference type="PROSITE" id="PS50222"/>
    </source>
</evidence>
<dbReference type="Gene3D" id="1.10.238.10">
    <property type="entry name" value="EF-hand"/>
    <property type="match status" value="1"/>
</dbReference>
<dbReference type="OrthoDB" id="26525at2759"/>
<dbReference type="InterPro" id="IPR011992">
    <property type="entry name" value="EF-hand-dom_pair"/>
</dbReference>